<dbReference type="EMBL" id="LKAJ02000001">
    <property type="protein sequence ID" value="MCS5710323.1"/>
    <property type="molecule type" value="Genomic_DNA"/>
</dbReference>
<dbReference type="Pfam" id="PF01979">
    <property type="entry name" value="Amidohydro_1"/>
    <property type="match status" value="1"/>
</dbReference>
<dbReference type="Pfam" id="PF06127">
    <property type="entry name" value="Mpo1-like"/>
    <property type="match status" value="1"/>
</dbReference>
<comment type="cofactor">
    <cofactor evidence="1">
        <name>Zn(2+)</name>
        <dbReference type="ChEBI" id="CHEBI:29105"/>
    </cofactor>
</comment>
<dbReference type="Proteomes" id="UP000051497">
    <property type="component" value="Unassembled WGS sequence"/>
</dbReference>
<dbReference type="InterPro" id="IPR009305">
    <property type="entry name" value="Mpo1-like"/>
</dbReference>
<dbReference type="PANTHER" id="PTHR11647:SF1">
    <property type="entry name" value="COLLAPSIN RESPONSE MEDIATOR PROTEIN"/>
    <property type="match status" value="1"/>
</dbReference>
<reference evidence="5" key="2">
    <citation type="journal article" date="2016" name="Genome Announc.">
        <title>Draft Genome Sequences of Two Novel Amoeba-Resistant Intranuclear Bacteria, 'Candidatus Berkiella cookevillensis' and 'Candidatus Berkiella aquae'.</title>
        <authorList>
            <person name="Mehari Y.T."/>
            <person name="Arivett B.A."/>
            <person name="Farone A.L."/>
            <person name="Gunderson J.H."/>
            <person name="Farone M.B."/>
        </authorList>
    </citation>
    <scope>NUCLEOTIDE SEQUENCE</scope>
    <source>
        <strain evidence="5">HT99</strain>
    </source>
</reference>
<dbReference type="GO" id="GO:0005829">
    <property type="term" value="C:cytosol"/>
    <property type="evidence" value="ECO:0007669"/>
    <property type="project" value="TreeGrafter"/>
</dbReference>
<feature type="domain" description="Amidohydrolase-related" evidence="3">
    <location>
        <begin position="439"/>
        <end position="544"/>
    </location>
</feature>
<sequence length="706" mass="79884">MMFDLILSGGVIYDGSGAPPFRADIAIKDKKIILIAPSIVEPAFEKRDVSSFWICPGFVDIHTHYDAEVEIKPDLSESVRHGVTSLVMGNCSLSLGIGSPHVNGDLFERVETMPELITLWKQQAKKWPNTKSYLSFLEQLPLGPNVGCLLGHSALRAEVMGLKRSLTEKATPTEINVMKLLAQEALDAGCIGISIDMVHWHRTTGLYPGHSLPSHHAGFEEYAMLAALCRERDAVFQVTPNPKKLWPSILAIIRLSYGIVRAPLRCTILSAMDMTINKHAWRAFPAFSTICNQFLGCNIRFQTIPEPFTIYSDGPITPLFEEFETGAQLNSLKTSIERKAQWQSSEFKKRFKQQWNCLKGRTFDGDFAKIILIKAPQLAWQGKSLQDIAQSMNEDPLTLFISLLETQDTALRWKHTGANHREAIRHKLLKHPYILPGFSDAGAHCRNIAFFDSALSLLKQSVQSQFIPPEQAIKRVTYEPAKWFNLAAGQLKMGAKADLVILDPQKLNQPITMPNEYIDATLLHSMRMIKQDSHSPIESVYIAGQEVISQGNPHSSLGKKKTGTILKSTVPVMGLQPIYERYRNRINHELLDHPFTNYWDIFILKHQQKYNVLFHCIAFFLMYTFGILSIATQNLWFLLLMPLSQLTGLVGHFCFERSSIDQRDTAFSFRAFISLHKLFFHVLTGQYHHETERVQKALACYQASKT</sequence>
<dbReference type="EMBL" id="LKAJ01000003">
    <property type="protein sequence ID" value="KRG21988.1"/>
    <property type="molecule type" value="Genomic_DNA"/>
</dbReference>
<dbReference type="InterPro" id="IPR050378">
    <property type="entry name" value="Metallo-dep_Hydrolases_sf"/>
</dbReference>
<keyword evidence="6" id="KW-1185">Reference proteome</keyword>
<dbReference type="EC" id="3.5.1.81" evidence="4"/>
<dbReference type="InterPro" id="IPR032466">
    <property type="entry name" value="Metal_Hydrolase"/>
</dbReference>
<reference evidence="5" key="3">
    <citation type="submission" date="2021-06" db="EMBL/GenBank/DDBJ databases">
        <title>Genomic Description and Analysis of Intracellular Bacteria, Candidatus Berkiella cookevillensis and Candidatus Berkiella aquae.</title>
        <authorList>
            <person name="Kidane D.T."/>
            <person name="Mehari Y.T."/>
            <person name="Rice F.C."/>
            <person name="Arivett B.A."/>
            <person name="Farone A.L."/>
            <person name="Berk S.G."/>
            <person name="Farone M.B."/>
        </authorList>
    </citation>
    <scope>NUCLEOTIDE SEQUENCE</scope>
    <source>
        <strain evidence="5">HT99</strain>
    </source>
</reference>
<name>A0A0Q9YYB5_9GAMM</name>
<evidence type="ECO:0000313" key="5">
    <source>
        <dbReference type="EMBL" id="MCS5710323.1"/>
    </source>
</evidence>
<dbReference type="Gene3D" id="3.20.20.140">
    <property type="entry name" value="Metal-dependent hydrolases"/>
    <property type="match status" value="2"/>
</dbReference>
<keyword evidence="4" id="KW-0378">Hydrolase</keyword>
<dbReference type="PANTHER" id="PTHR11647">
    <property type="entry name" value="HYDRANTOINASE/DIHYDROPYRIMIDINASE FAMILY MEMBER"/>
    <property type="match status" value="1"/>
</dbReference>
<evidence type="ECO:0000313" key="4">
    <source>
        <dbReference type="EMBL" id="KRG21988.1"/>
    </source>
</evidence>
<dbReference type="OrthoDB" id="9815027at2"/>
<evidence type="ECO:0000313" key="6">
    <source>
        <dbReference type="Proteomes" id="UP000051497"/>
    </source>
</evidence>
<evidence type="ECO:0000256" key="2">
    <source>
        <dbReference type="SAM" id="Phobius"/>
    </source>
</evidence>
<dbReference type="SUPFAM" id="SSF51556">
    <property type="entry name" value="Metallo-dependent hydrolases"/>
    <property type="match status" value="1"/>
</dbReference>
<dbReference type="PATRIC" id="fig|1590043.3.peg.1194"/>
<accession>A0A0Q9YYB5</accession>
<evidence type="ECO:0000259" key="3">
    <source>
        <dbReference type="Pfam" id="PF01979"/>
    </source>
</evidence>
<protein>
    <submittedName>
        <fullName evidence="5">Amidohydrolase family protein</fullName>
    </submittedName>
    <submittedName>
        <fullName evidence="4">D-aminoacylase</fullName>
        <ecNumber evidence="4">3.5.1.81</ecNumber>
    </submittedName>
</protein>
<dbReference type="Gene3D" id="2.30.40.10">
    <property type="entry name" value="Urease, subunit C, domain 1"/>
    <property type="match status" value="1"/>
</dbReference>
<reference evidence="4" key="1">
    <citation type="submission" date="2015-09" db="EMBL/GenBank/DDBJ databases">
        <title>Draft Genome Sequences of Two Novel Amoeba-resistant Intranuclear Bacteria, Candidatus Berkiella cookevillensis and Candidatus Berkiella aquae.</title>
        <authorList>
            <person name="Mehari Y.T."/>
            <person name="Arivett B.A."/>
            <person name="Farone A.L."/>
            <person name="Gunderson J.H."/>
            <person name="Farone M.B."/>
        </authorList>
    </citation>
    <scope>NUCLEOTIDE SEQUENCE [LARGE SCALE GENOMIC DNA]</scope>
    <source>
        <strain evidence="4">HT99</strain>
    </source>
</reference>
<dbReference type="AlphaFoldDB" id="A0A0Q9YYB5"/>
<evidence type="ECO:0000256" key="1">
    <source>
        <dbReference type="ARBA" id="ARBA00001947"/>
    </source>
</evidence>
<keyword evidence="2" id="KW-1133">Transmembrane helix</keyword>
<proteinExistence type="predicted"/>
<dbReference type="SUPFAM" id="SSF51338">
    <property type="entry name" value="Composite domain of metallo-dependent hydrolases"/>
    <property type="match status" value="1"/>
</dbReference>
<dbReference type="STRING" id="295108.HT99x_01182"/>
<dbReference type="InterPro" id="IPR006680">
    <property type="entry name" value="Amidohydro-rel"/>
</dbReference>
<dbReference type="InterPro" id="IPR011059">
    <property type="entry name" value="Metal-dep_hydrolase_composite"/>
</dbReference>
<dbReference type="RefSeq" id="WP_139016577.1">
    <property type="nucleotide sequence ID" value="NZ_LKAJ02000001.1"/>
</dbReference>
<keyword evidence="2" id="KW-0472">Membrane</keyword>
<comment type="caution">
    <text evidence="4">The sequence shown here is derived from an EMBL/GenBank/DDBJ whole genome shotgun (WGS) entry which is preliminary data.</text>
</comment>
<gene>
    <name evidence="4" type="primary">dan</name>
    <name evidence="5" type="ORF">HT99x_002695</name>
    <name evidence="4" type="ORF">HT99x_01182</name>
</gene>
<keyword evidence="2" id="KW-0812">Transmembrane</keyword>
<feature type="transmembrane region" description="Helical" evidence="2">
    <location>
        <begin position="612"/>
        <end position="630"/>
    </location>
</feature>
<organism evidence="4">
    <name type="scientific">Candidatus Berkiella aquae</name>
    <dbReference type="NCBI Taxonomy" id="295108"/>
    <lineage>
        <taxon>Bacteria</taxon>
        <taxon>Pseudomonadati</taxon>
        <taxon>Pseudomonadota</taxon>
        <taxon>Gammaproteobacteria</taxon>
        <taxon>Candidatus Berkiellales</taxon>
        <taxon>Candidatus Berkiellaceae</taxon>
        <taxon>Candidatus Berkiella</taxon>
    </lineage>
</organism>
<dbReference type="GO" id="GO:0047420">
    <property type="term" value="F:N-acyl-D-amino-acid deacylase activity"/>
    <property type="evidence" value="ECO:0007669"/>
    <property type="project" value="UniProtKB-EC"/>
</dbReference>
<dbReference type="GO" id="GO:0016812">
    <property type="term" value="F:hydrolase activity, acting on carbon-nitrogen (but not peptide) bonds, in cyclic amides"/>
    <property type="evidence" value="ECO:0007669"/>
    <property type="project" value="TreeGrafter"/>
</dbReference>